<evidence type="ECO:0000256" key="3">
    <source>
        <dbReference type="SAM" id="MobiDB-lite"/>
    </source>
</evidence>
<dbReference type="GO" id="GO:0005737">
    <property type="term" value="C:cytoplasm"/>
    <property type="evidence" value="ECO:0007669"/>
    <property type="project" value="TreeGrafter"/>
</dbReference>
<protein>
    <recommendedName>
        <fullName evidence="4">UBP-type domain-containing protein</fullName>
    </recommendedName>
</protein>
<accession>A0A7C8JEY4</accession>
<dbReference type="EMBL" id="WIQZ01000179">
    <property type="protein sequence ID" value="KAF3119388.1"/>
    <property type="molecule type" value="Genomic_DNA"/>
</dbReference>
<evidence type="ECO:0000256" key="1">
    <source>
        <dbReference type="PROSITE-ProRule" id="PRU00502"/>
    </source>
</evidence>
<gene>
    <name evidence="5" type="ORF">TWF703_003359</name>
</gene>
<dbReference type="PANTHER" id="PTHR24007">
    <property type="entry name" value="BRCA1-ASSOCIATED PROTEIN"/>
    <property type="match status" value="1"/>
</dbReference>
<comment type="caution">
    <text evidence="5">The sequence shown here is derived from an EMBL/GenBank/DDBJ whole genome shotgun (WGS) entry which is preliminary data.</text>
</comment>
<evidence type="ECO:0000256" key="2">
    <source>
        <dbReference type="SAM" id="Coils"/>
    </source>
</evidence>
<evidence type="ECO:0000313" key="5">
    <source>
        <dbReference type="EMBL" id="KAF3119388.1"/>
    </source>
</evidence>
<sequence>MDVDTQRVWDYASDAYVHRLVQNKSDGKLVELPSGRNESNTDELYDKLDNIGMEYTHLLTRQLDSQRTYFEEQVVAAADKATKASRRADEAFEKLQEALTALEDLKLKIDHLSQDVVPSLEKSKTRAERKAEKATELLRKFEKDWREEKTVNDGLLERVDKINKEREELLRENVDLKDQLRDMMFFVEGREKLKEMDEEGIEEGEVTIGDVPDGKKKRRGKGKGKR</sequence>
<dbReference type="InterPro" id="IPR001607">
    <property type="entry name" value="Znf_UBP"/>
</dbReference>
<dbReference type="GO" id="GO:0008270">
    <property type="term" value="F:zinc ion binding"/>
    <property type="evidence" value="ECO:0007669"/>
    <property type="project" value="UniProtKB-KW"/>
</dbReference>
<feature type="domain" description="UBP-type" evidence="4">
    <location>
        <begin position="1"/>
        <end position="36"/>
    </location>
</feature>
<feature type="region of interest" description="Disordered" evidence="3">
    <location>
        <begin position="197"/>
        <end position="226"/>
    </location>
</feature>
<name>A0A7C8JEY4_ORBOL</name>
<dbReference type="GO" id="GO:0061630">
    <property type="term" value="F:ubiquitin protein ligase activity"/>
    <property type="evidence" value="ECO:0007669"/>
    <property type="project" value="TreeGrafter"/>
</dbReference>
<evidence type="ECO:0000313" key="6">
    <source>
        <dbReference type="Proteomes" id="UP000480548"/>
    </source>
</evidence>
<reference evidence="5 6" key="1">
    <citation type="submission" date="2019-06" db="EMBL/GenBank/DDBJ databases">
        <authorList>
            <person name="Palmer J.M."/>
        </authorList>
    </citation>
    <scope>NUCLEOTIDE SEQUENCE [LARGE SCALE GENOMIC DNA]</scope>
    <source>
        <strain evidence="5 6">TWF703</strain>
    </source>
</reference>
<dbReference type="PROSITE" id="PS50271">
    <property type="entry name" value="ZF_UBP"/>
    <property type="match status" value="1"/>
</dbReference>
<proteinExistence type="predicted"/>
<feature type="compositionally biased region" description="Basic residues" evidence="3">
    <location>
        <begin position="215"/>
        <end position="226"/>
    </location>
</feature>
<dbReference type="GO" id="GO:0016567">
    <property type="term" value="P:protein ubiquitination"/>
    <property type="evidence" value="ECO:0007669"/>
    <property type="project" value="TreeGrafter"/>
</dbReference>
<dbReference type="PANTHER" id="PTHR24007:SF7">
    <property type="entry name" value="BRCA1-ASSOCIATED PROTEIN"/>
    <property type="match status" value="1"/>
</dbReference>
<feature type="coiled-coil region" evidence="2">
    <location>
        <begin position="78"/>
        <end position="179"/>
    </location>
</feature>
<keyword evidence="1" id="KW-0479">Metal-binding</keyword>
<keyword evidence="2" id="KW-0175">Coiled coil</keyword>
<dbReference type="AlphaFoldDB" id="A0A7C8JEY4"/>
<organism evidence="5 6">
    <name type="scientific">Orbilia oligospora</name>
    <name type="common">Nematode-trapping fungus</name>
    <name type="synonym">Arthrobotrys oligospora</name>
    <dbReference type="NCBI Taxonomy" id="2813651"/>
    <lineage>
        <taxon>Eukaryota</taxon>
        <taxon>Fungi</taxon>
        <taxon>Dikarya</taxon>
        <taxon>Ascomycota</taxon>
        <taxon>Pezizomycotina</taxon>
        <taxon>Orbiliomycetes</taxon>
        <taxon>Orbiliales</taxon>
        <taxon>Orbiliaceae</taxon>
        <taxon>Orbilia</taxon>
    </lineage>
</organism>
<keyword evidence="1" id="KW-0863">Zinc-finger</keyword>
<keyword evidence="1" id="KW-0862">Zinc</keyword>
<dbReference type="GO" id="GO:0007265">
    <property type="term" value="P:Ras protein signal transduction"/>
    <property type="evidence" value="ECO:0007669"/>
    <property type="project" value="TreeGrafter"/>
</dbReference>
<evidence type="ECO:0000259" key="4">
    <source>
        <dbReference type="PROSITE" id="PS50271"/>
    </source>
</evidence>
<dbReference type="Proteomes" id="UP000480548">
    <property type="component" value="Unassembled WGS sequence"/>
</dbReference>